<keyword evidence="3" id="KW-1185">Reference proteome</keyword>
<feature type="coiled-coil region" evidence="1">
    <location>
        <begin position="1"/>
        <end position="53"/>
    </location>
</feature>
<sequence>MSTTNNERQALQMTLQFLLEQRVSIRKEYLQRDKELAEEIKQLLHRIRQLDEQFGVPSGMDDQQGGTTIGTAVPVEMSAKRAGRVRRPYQHHDYPRIAREVEAILEEATAPLTLTQLYGELQKHQGFEWPHPYIIIQKALKYSERVQVQKEGRKLMFSIVK</sequence>
<dbReference type="RefSeq" id="WP_304415350.1">
    <property type="nucleotide sequence ID" value="NZ_OY569118.1"/>
</dbReference>
<evidence type="ECO:0000313" key="3">
    <source>
        <dbReference type="Proteomes" id="UP001189619"/>
    </source>
</evidence>
<evidence type="ECO:0000256" key="1">
    <source>
        <dbReference type="SAM" id="Coils"/>
    </source>
</evidence>
<evidence type="ECO:0000313" key="2">
    <source>
        <dbReference type="EMBL" id="CAJ1002237.1"/>
    </source>
</evidence>
<organism evidence="2 3">
    <name type="scientific">Brevibacillus aydinogluensis</name>
    <dbReference type="NCBI Taxonomy" id="927786"/>
    <lineage>
        <taxon>Bacteria</taxon>
        <taxon>Bacillati</taxon>
        <taxon>Bacillota</taxon>
        <taxon>Bacilli</taxon>
        <taxon>Bacillales</taxon>
        <taxon>Paenibacillaceae</taxon>
        <taxon>Brevibacillus</taxon>
    </lineage>
</organism>
<reference evidence="2" key="1">
    <citation type="submission" date="2023-07" db="EMBL/GenBank/DDBJ databases">
        <authorList>
            <person name="Ivanov I."/>
            <person name="Teneva D."/>
            <person name="Stoikov I."/>
        </authorList>
    </citation>
    <scope>NUCLEOTIDE SEQUENCE</scope>
    <source>
        <strain evidence="2">4475</strain>
    </source>
</reference>
<dbReference type="EMBL" id="OY569118">
    <property type="protein sequence ID" value="CAJ1002237.1"/>
    <property type="molecule type" value="Genomic_DNA"/>
</dbReference>
<proteinExistence type="predicted"/>
<dbReference type="Proteomes" id="UP001189619">
    <property type="component" value="Chromosome"/>
</dbReference>
<gene>
    <name evidence="2" type="ORF">BSPP4475_07920</name>
</gene>
<name>A0AA48RH45_9BACL</name>
<keyword evidence="1" id="KW-0175">Coiled coil</keyword>
<dbReference type="KEGG" id="bayd:BSPP4475_07920"/>
<protein>
    <submittedName>
        <fullName evidence="2">HARE-HTH domain-containing protein</fullName>
    </submittedName>
</protein>
<accession>A0AA48RH45</accession>
<dbReference type="AlphaFoldDB" id="A0AA48RH45"/>